<evidence type="ECO:0000256" key="3">
    <source>
        <dbReference type="PROSITE-ProRule" id="PRU10038"/>
    </source>
</evidence>
<dbReference type="EMBL" id="FQXG01000016">
    <property type="protein sequence ID" value="SHI27517.1"/>
    <property type="molecule type" value="Genomic_DNA"/>
</dbReference>
<dbReference type="AlphaFoldDB" id="A0A1M5ZTB7"/>
<keyword evidence="2" id="KW-0378">Hydrolase</keyword>
<dbReference type="SUPFAM" id="SSF53474">
    <property type="entry name" value="alpha/beta-Hydrolases"/>
    <property type="match status" value="1"/>
</dbReference>
<keyword evidence="6" id="KW-1185">Reference proteome</keyword>
<dbReference type="InterPro" id="IPR033140">
    <property type="entry name" value="Lipase_GDXG_put_SER_AS"/>
</dbReference>
<dbReference type="PANTHER" id="PTHR48081:SF30">
    <property type="entry name" value="ACETYL-HYDROLASE LIPR-RELATED"/>
    <property type="match status" value="1"/>
</dbReference>
<evidence type="ECO:0000313" key="5">
    <source>
        <dbReference type="EMBL" id="SHI27517.1"/>
    </source>
</evidence>
<dbReference type="Pfam" id="PF07859">
    <property type="entry name" value="Abhydrolase_3"/>
    <property type="match status" value="1"/>
</dbReference>
<dbReference type="PROSITE" id="PS01174">
    <property type="entry name" value="LIPASE_GDXG_SER"/>
    <property type="match status" value="1"/>
</dbReference>
<accession>A0A1M5ZTB7</accession>
<dbReference type="InterPro" id="IPR050300">
    <property type="entry name" value="GDXG_lipolytic_enzyme"/>
</dbReference>
<dbReference type="OrthoDB" id="9806180at2"/>
<sequence>MPSWRSKALNKLLFRVMRSRLARCDDVYTLRTALAELERLGNYILPPSGLETIPDQLGGVPCDWVTTGQPAGEAVILYLHGGGFCLRTPYIHGALLGRLGELSHARGLMVDYRLAPEYPYPGAVEDCLAVYKALLDQGMVPGQLVLAGDSAGGNLVLTTLLQARDQGLPMPAACVLLSPALDMAVNGDSAFLLRNDDPFFDLGTLLLMRNAYLNGHNPCDPLVSPLYAELHQLPPTMLHVGALEMLQDDSVRLAARLRRAEVEVDLTVWPGQPHVFPLFYQLPEAREAVDRMAQFIRHFTQPHPLG</sequence>
<proteinExistence type="inferred from homology"/>
<gene>
    <name evidence="5" type="ORF">SAMN02745129_0552</name>
</gene>
<dbReference type="InterPro" id="IPR013094">
    <property type="entry name" value="AB_hydrolase_3"/>
</dbReference>
<dbReference type="Proteomes" id="UP000184268">
    <property type="component" value="Unassembled WGS sequence"/>
</dbReference>
<dbReference type="PANTHER" id="PTHR48081">
    <property type="entry name" value="AB HYDROLASE SUPERFAMILY PROTEIN C4A8.06C"/>
    <property type="match status" value="1"/>
</dbReference>
<comment type="similarity">
    <text evidence="1">Belongs to the 'GDXG' lipolytic enzyme family.</text>
</comment>
<protein>
    <submittedName>
        <fullName evidence="5">Acetyl esterase/lipase</fullName>
    </submittedName>
</protein>
<dbReference type="Gene3D" id="3.40.50.1820">
    <property type="entry name" value="alpha/beta hydrolase"/>
    <property type="match status" value="1"/>
</dbReference>
<feature type="active site" evidence="3">
    <location>
        <position position="150"/>
    </location>
</feature>
<evidence type="ECO:0000256" key="1">
    <source>
        <dbReference type="ARBA" id="ARBA00010515"/>
    </source>
</evidence>
<reference evidence="5 6" key="1">
    <citation type="submission" date="2016-11" db="EMBL/GenBank/DDBJ databases">
        <authorList>
            <person name="Jaros S."/>
            <person name="Januszkiewicz K."/>
            <person name="Wedrychowicz H."/>
        </authorList>
    </citation>
    <scope>NUCLEOTIDE SEQUENCE [LARGE SCALE GENOMIC DNA]</scope>
    <source>
        <strain evidence="5 6">DSM 16917</strain>
    </source>
</reference>
<dbReference type="STRING" id="299255.SAMN02745129_0552"/>
<evidence type="ECO:0000313" key="6">
    <source>
        <dbReference type="Proteomes" id="UP000184268"/>
    </source>
</evidence>
<evidence type="ECO:0000259" key="4">
    <source>
        <dbReference type="Pfam" id="PF07859"/>
    </source>
</evidence>
<evidence type="ECO:0000256" key="2">
    <source>
        <dbReference type="ARBA" id="ARBA00022801"/>
    </source>
</evidence>
<dbReference type="InterPro" id="IPR029058">
    <property type="entry name" value="AB_hydrolase_fold"/>
</dbReference>
<feature type="domain" description="Alpha/beta hydrolase fold-3" evidence="4">
    <location>
        <begin position="76"/>
        <end position="277"/>
    </location>
</feature>
<dbReference type="GO" id="GO:0004806">
    <property type="term" value="F:triacylglycerol lipase activity"/>
    <property type="evidence" value="ECO:0007669"/>
    <property type="project" value="TreeGrafter"/>
</dbReference>
<name>A0A1M5ZTB7_9GAMM</name>
<organism evidence="5 6">
    <name type="scientific">Ferrimonas marina</name>
    <dbReference type="NCBI Taxonomy" id="299255"/>
    <lineage>
        <taxon>Bacteria</taxon>
        <taxon>Pseudomonadati</taxon>
        <taxon>Pseudomonadota</taxon>
        <taxon>Gammaproteobacteria</taxon>
        <taxon>Alteromonadales</taxon>
        <taxon>Ferrimonadaceae</taxon>
        <taxon>Ferrimonas</taxon>
    </lineage>
</organism>